<evidence type="ECO:0000313" key="2">
    <source>
        <dbReference type="Proteomes" id="UP001372834"/>
    </source>
</evidence>
<protein>
    <submittedName>
        <fullName evidence="1">Uncharacterized protein</fullName>
    </submittedName>
</protein>
<sequence length="96" mass="11181">MVEDNMGWKNGQIAEGQEMQLALIEAIIYPHSIVSIRRAHKTPHSHNEVNDYSKWLRLDVSLGRTFSDKKRFCFSTLILKPIDYYGEKNKQTNKLS</sequence>
<accession>A0AAN8S006</accession>
<dbReference type="EMBL" id="JAWJWE010000041">
    <property type="protein sequence ID" value="KAK6618710.1"/>
    <property type="molecule type" value="Genomic_DNA"/>
</dbReference>
<organism evidence="1 2">
    <name type="scientific">Polyplax serrata</name>
    <name type="common">Common mouse louse</name>
    <dbReference type="NCBI Taxonomy" id="468196"/>
    <lineage>
        <taxon>Eukaryota</taxon>
        <taxon>Metazoa</taxon>
        <taxon>Ecdysozoa</taxon>
        <taxon>Arthropoda</taxon>
        <taxon>Hexapoda</taxon>
        <taxon>Insecta</taxon>
        <taxon>Pterygota</taxon>
        <taxon>Neoptera</taxon>
        <taxon>Paraneoptera</taxon>
        <taxon>Psocodea</taxon>
        <taxon>Troctomorpha</taxon>
        <taxon>Phthiraptera</taxon>
        <taxon>Anoplura</taxon>
        <taxon>Polyplacidae</taxon>
        <taxon>Polyplax</taxon>
    </lineage>
</organism>
<evidence type="ECO:0000313" key="1">
    <source>
        <dbReference type="EMBL" id="KAK6618710.1"/>
    </source>
</evidence>
<comment type="caution">
    <text evidence="1">The sequence shown here is derived from an EMBL/GenBank/DDBJ whole genome shotgun (WGS) entry which is preliminary data.</text>
</comment>
<name>A0AAN8S006_POLSC</name>
<reference evidence="1 2" key="1">
    <citation type="submission" date="2023-10" db="EMBL/GenBank/DDBJ databases">
        <title>Genomes of two closely related lineages of the louse Polyplax serrata with different host specificities.</title>
        <authorList>
            <person name="Martinu J."/>
            <person name="Tarabai H."/>
            <person name="Stefka J."/>
            <person name="Hypsa V."/>
        </authorList>
    </citation>
    <scope>NUCLEOTIDE SEQUENCE [LARGE SCALE GENOMIC DNA]</scope>
    <source>
        <strain evidence="1">HR10_N</strain>
    </source>
</reference>
<proteinExistence type="predicted"/>
<dbReference type="AlphaFoldDB" id="A0AAN8S006"/>
<gene>
    <name evidence="1" type="ORF">RUM43_013101</name>
</gene>
<dbReference type="Proteomes" id="UP001372834">
    <property type="component" value="Unassembled WGS sequence"/>
</dbReference>